<keyword evidence="3" id="KW-1185">Reference proteome</keyword>
<feature type="transmembrane region" description="Helical" evidence="1">
    <location>
        <begin position="65"/>
        <end position="86"/>
    </location>
</feature>
<dbReference type="Pfam" id="PF11877">
    <property type="entry name" value="DUF3397"/>
    <property type="match status" value="1"/>
</dbReference>
<name>A0A1I5VVW7_9LACT</name>
<keyword evidence="1" id="KW-1133">Transmembrane helix</keyword>
<reference evidence="2 3" key="1">
    <citation type="submission" date="2016-10" db="EMBL/GenBank/DDBJ databases">
        <authorList>
            <person name="de Groot N.N."/>
        </authorList>
    </citation>
    <scope>NUCLEOTIDE SEQUENCE [LARGE SCALE GENOMIC DNA]</scope>
    <source>
        <strain evidence="2 3">DSM 20581</strain>
    </source>
</reference>
<dbReference type="InterPro" id="IPR024515">
    <property type="entry name" value="DUF3397"/>
</dbReference>
<evidence type="ECO:0000256" key="1">
    <source>
        <dbReference type="SAM" id="Phobius"/>
    </source>
</evidence>
<keyword evidence="1" id="KW-0472">Membrane</keyword>
<feature type="transmembrane region" description="Helical" evidence="1">
    <location>
        <begin position="6"/>
        <end position="25"/>
    </location>
</feature>
<organism evidence="2 3">
    <name type="scientific">Desemzia incerta</name>
    <dbReference type="NCBI Taxonomy" id="82801"/>
    <lineage>
        <taxon>Bacteria</taxon>
        <taxon>Bacillati</taxon>
        <taxon>Bacillota</taxon>
        <taxon>Bacilli</taxon>
        <taxon>Lactobacillales</taxon>
        <taxon>Carnobacteriaceae</taxon>
        <taxon>Desemzia</taxon>
    </lineage>
</organism>
<dbReference type="RefSeq" id="WP_092479691.1">
    <property type="nucleotide sequence ID" value="NZ_FOXW01000002.1"/>
</dbReference>
<dbReference type="AlphaFoldDB" id="A0A1I5VVW7"/>
<accession>A0A1I5VVW7</accession>
<evidence type="ECO:0000313" key="3">
    <source>
        <dbReference type="Proteomes" id="UP000199136"/>
    </source>
</evidence>
<gene>
    <name evidence="2" type="ORF">SAMN04488506_0620</name>
</gene>
<dbReference type="OrthoDB" id="2299708at2"/>
<evidence type="ECO:0008006" key="4">
    <source>
        <dbReference type="Google" id="ProtNLM"/>
    </source>
</evidence>
<feature type="transmembrane region" description="Helical" evidence="1">
    <location>
        <begin position="100"/>
        <end position="122"/>
    </location>
</feature>
<keyword evidence="1" id="KW-0812">Transmembrane</keyword>
<feature type="transmembrane region" description="Helical" evidence="1">
    <location>
        <begin position="37"/>
        <end position="59"/>
    </location>
</feature>
<sequence length="124" mass="14464">MVLDSVFVMRIVLFLVPILLFLLFNKKINRHFRRQRLTLKLADLLVPYLIVGIHILSMLTLGLTVFPYFLIFIFSLAIVLLLYLAVKKGEILYGKFFKSWWRFVFISSIITYYGLAATSIIISV</sequence>
<evidence type="ECO:0000313" key="2">
    <source>
        <dbReference type="EMBL" id="SFQ11591.1"/>
    </source>
</evidence>
<protein>
    <recommendedName>
        <fullName evidence="4">DUF3397 domain-containing protein</fullName>
    </recommendedName>
</protein>
<proteinExistence type="predicted"/>
<dbReference type="EMBL" id="FOXW01000002">
    <property type="protein sequence ID" value="SFQ11591.1"/>
    <property type="molecule type" value="Genomic_DNA"/>
</dbReference>
<dbReference type="STRING" id="82801.SAMN04488506_0620"/>
<dbReference type="Proteomes" id="UP000199136">
    <property type="component" value="Unassembled WGS sequence"/>
</dbReference>